<keyword evidence="8" id="KW-0432">Leucine biosynthesis</keyword>
<dbReference type="GO" id="GO:0009098">
    <property type="term" value="P:L-leucine biosynthetic process"/>
    <property type="evidence" value="ECO:0007669"/>
    <property type="project" value="UniProtKB-KW"/>
</dbReference>
<dbReference type="HAMAP" id="MF_00572">
    <property type="entry name" value="LeuA_type2"/>
    <property type="match status" value="1"/>
</dbReference>
<dbReference type="SMART" id="SM00917">
    <property type="entry name" value="LeuA_dimer"/>
    <property type="match status" value="1"/>
</dbReference>
<dbReference type="InterPro" id="IPR036230">
    <property type="entry name" value="LeuA_allosteric_dom_sf"/>
</dbReference>
<keyword evidence="12" id="KW-0496">Mitochondrion</keyword>
<dbReference type="PANTHER" id="PTHR46911:SF1">
    <property type="entry name" value="2-ISOPROPYLMALATE SYNTHASE"/>
    <property type="match status" value="1"/>
</dbReference>
<proteinExistence type="inferred from homology"/>
<evidence type="ECO:0000256" key="6">
    <source>
        <dbReference type="ARBA" id="ARBA00011738"/>
    </source>
</evidence>
<dbReference type="GO" id="GO:0005739">
    <property type="term" value="C:mitochondrion"/>
    <property type="evidence" value="ECO:0007669"/>
    <property type="project" value="UniProtKB-SubCell"/>
</dbReference>
<protein>
    <recommendedName>
        <fullName evidence="7">2-isopropylmalate synthase</fullName>
        <ecNumber evidence="7">2.3.3.13</ecNumber>
    </recommendedName>
</protein>
<dbReference type="VEuPathDB" id="FungiDB:TRICI_001452"/>
<comment type="catalytic activity">
    <reaction evidence="1">
        <text>3-methyl-2-oxobutanoate + acetyl-CoA + H2O = (2S)-2-isopropylmalate + CoA + H(+)</text>
        <dbReference type="Rhea" id="RHEA:21524"/>
        <dbReference type="ChEBI" id="CHEBI:1178"/>
        <dbReference type="ChEBI" id="CHEBI:11851"/>
        <dbReference type="ChEBI" id="CHEBI:15377"/>
        <dbReference type="ChEBI" id="CHEBI:15378"/>
        <dbReference type="ChEBI" id="CHEBI:57287"/>
        <dbReference type="ChEBI" id="CHEBI:57288"/>
        <dbReference type="EC" id="2.3.3.13"/>
    </reaction>
</comment>
<comment type="similarity">
    <text evidence="5">Belongs to the alpha-IPM synthase/homocitrate synthase family. LeuA type 2 subfamily.</text>
</comment>
<dbReference type="GO" id="GO:0046872">
    <property type="term" value="F:metal ion binding"/>
    <property type="evidence" value="ECO:0007669"/>
    <property type="project" value="UniProtKB-KW"/>
</dbReference>
<dbReference type="Gene3D" id="3.20.20.70">
    <property type="entry name" value="Aldolase class I"/>
    <property type="match status" value="1"/>
</dbReference>
<feature type="domain" description="Pyruvate carboxyltransferase" evidence="14">
    <location>
        <begin position="31"/>
        <end position="306"/>
    </location>
</feature>
<organism evidence="15 16">
    <name type="scientific">Trichomonascus ciferrii</name>
    <dbReference type="NCBI Taxonomy" id="44093"/>
    <lineage>
        <taxon>Eukaryota</taxon>
        <taxon>Fungi</taxon>
        <taxon>Dikarya</taxon>
        <taxon>Ascomycota</taxon>
        <taxon>Saccharomycotina</taxon>
        <taxon>Dipodascomycetes</taxon>
        <taxon>Dipodascales</taxon>
        <taxon>Trichomonascaceae</taxon>
        <taxon>Trichomonascus</taxon>
        <taxon>Trichomonascus ciferrii complex</taxon>
    </lineage>
</organism>
<evidence type="ECO:0000256" key="3">
    <source>
        <dbReference type="ARBA" id="ARBA00004173"/>
    </source>
</evidence>
<evidence type="ECO:0000256" key="8">
    <source>
        <dbReference type="ARBA" id="ARBA00022430"/>
    </source>
</evidence>
<dbReference type="InterPro" id="IPR039371">
    <property type="entry name" value="LeuA_N_DRE-TIM"/>
</dbReference>
<evidence type="ECO:0000256" key="11">
    <source>
        <dbReference type="ARBA" id="ARBA00022723"/>
    </source>
</evidence>
<dbReference type="InterPro" id="IPR013709">
    <property type="entry name" value="2-isopropylmalate_synth_dimer"/>
</dbReference>
<dbReference type="Proteomes" id="UP000761534">
    <property type="component" value="Unassembled WGS sequence"/>
</dbReference>
<evidence type="ECO:0000256" key="9">
    <source>
        <dbReference type="ARBA" id="ARBA00022605"/>
    </source>
</evidence>
<dbReference type="FunFam" id="3.30.160.270:FF:000002">
    <property type="entry name" value="2-isopropylmalate synthase"/>
    <property type="match status" value="1"/>
</dbReference>
<dbReference type="NCBIfam" id="TIGR00970">
    <property type="entry name" value="leuA_yeast"/>
    <property type="match status" value="1"/>
</dbReference>
<comment type="subcellular location">
    <subcellularLocation>
        <location evidence="3">Mitochondrion</location>
    </subcellularLocation>
</comment>
<dbReference type="InterPro" id="IPR000891">
    <property type="entry name" value="PYR_CT"/>
</dbReference>
<dbReference type="AlphaFoldDB" id="A0A642V9A5"/>
<evidence type="ECO:0000313" key="15">
    <source>
        <dbReference type="EMBL" id="KAA8916408.1"/>
    </source>
</evidence>
<evidence type="ECO:0000256" key="4">
    <source>
        <dbReference type="ARBA" id="ARBA00004689"/>
    </source>
</evidence>
<dbReference type="SUPFAM" id="SSF51569">
    <property type="entry name" value="Aldolase"/>
    <property type="match status" value="1"/>
</dbReference>
<dbReference type="InterPro" id="IPR002034">
    <property type="entry name" value="AIPM/Hcit_synth_CS"/>
</dbReference>
<comment type="caution">
    <text evidence="15">The sequence shown here is derived from an EMBL/GenBank/DDBJ whole genome shotgun (WGS) entry which is preliminary data.</text>
</comment>
<comment type="cofactor">
    <cofactor evidence="2">
        <name>a divalent metal cation</name>
        <dbReference type="ChEBI" id="CHEBI:60240"/>
    </cofactor>
</comment>
<dbReference type="PANTHER" id="PTHR46911">
    <property type="match status" value="1"/>
</dbReference>
<dbReference type="PROSITE" id="PS00815">
    <property type="entry name" value="AIPM_HOMOCIT_SYNTH_1"/>
    <property type="match status" value="1"/>
</dbReference>
<dbReference type="InterPro" id="IPR005668">
    <property type="entry name" value="IPM_Synthase"/>
</dbReference>
<dbReference type="SUPFAM" id="SSF89000">
    <property type="entry name" value="post-HMGL domain-like"/>
    <property type="match status" value="1"/>
</dbReference>
<dbReference type="FunFam" id="3.20.20.70:FF:000045">
    <property type="entry name" value="2-isopropylmalate synthase"/>
    <property type="match status" value="1"/>
</dbReference>
<dbReference type="GO" id="GO:0003852">
    <property type="term" value="F:2-isopropylmalate synthase activity"/>
    <property type="evidence" value="ECO:0007669"/>
    <property type="project" value="UniProtKB-EC"/>
</dbReference>
<reference evidence="15" key="1">
    <citation type="journal article" date="2019" name="G3 (Bethesda)">
        <title>Genome Assemblies of Two Rare Opportunistic Yeast Pathogens: Diutina rugosa (syn. Candida rugosa) and Trichomonascus ciferrii (syn. Candida ciferrii).</title>
        <authorList>
            <person name="Mixao V."/>
            <person name="Saus E."/>
            <person name="Hansen A.P."/>
            <person name="Lass-Florl C."/>
            <person name="Gabaldon T."/>
        </authorList>
    </citation>
    <scope>NUCLEOTIDE SEQUENCE</scope>
    <source>
        <strain evidence="15">CBS 4856</strain>
    </source>
</reference>
<dbReference type="SUPFAM" id="SSF110921">
    <property type="entry name" value="2-isopropylmalate synthase LeuA, allosteric (dimerisation) domain"/>
    <property type="match status" value="1"/>
</dbReference>
<dbReference type="Pfam" id="PF22615">
    <property type="entry name" value="IPMS_D2"/>
    <property type="match status" value="1"/>
</dbReference>
<dbReference type="Pfam" id="PF00682">
    <property type="entry name" value="HMGL-like"/>
    <property type="match status" value="1"/>
</dbReference>
<comment type="subunit">
    <text evidence="6">Homodimer.</text>
</comment>
<dbReference type="Gene3D" id="3.30.160.270">
    <property type="match status" value="1"/>
</dbReference>
<accession>A0A642V9A5</accession>
<evidence type="ECO:0000256" key="5">
    <source>
        <dbReference type="ARBA" id="ARBA00009767"/>
    </source>
</evidence>
<dbReference type="InterPro" id="IPR013785">
    <property type="entry name" value="Aldolase_TIM"/>
</dbReference>
<dbReference type="Pfam" id="PF08502">
    <property type="entry name" value="LeuA_dimer"/>
    <property type="match status" value="1"/>
</dbReference>
<keyword evidence="16" id="KW-1185">Reference proteome</keyword>
<comment type="pathway">
    <text evidence="4">Amino-acid biosynthesis; L-leucine biosynthesis; L-leucine from 3-methyl-2-oxobutanoate: step 1/4.</text>
</comment>
<name>A0A642V9A5_9ASCO</name>
<sequence length="568" mass="63649">MLKDPSEKYRKFPTVDLSNRQWPTKTLDKAPRWLATDLRDGNQSLPDPMSVEEKKEYFHKLVDIGYKEIEVAFPSASQIDFDFTQYACQNAPDDVWIQVLTPCREDLIKRTVESVKGAKRAIIHVYLASSPLFRDVVFGMTEQQSIELAVKSTKLVRSLTKDDPSTKGTEWAYEFSPETFSDTPLDFSVRLCEAVKKVWEPSVENQIIFNLPATVEMSTPNVFADQVEYFATHISEREKICISLHNHNDRGCAVAAAELGQMAGGDRIEGCLFGNGERTGNVDLVTLGLNLYTQGVDPKIDFSDLNSIVDVVERCNKIPVHPRAPYGGSLVVSAFSGSHQDAIKKGFARREQELTQKTCSCWQIPYLPLDPQDIGRNYEAVIRVNSQSGKGGAAWIILRNLELDLPRPLQVAFSKIVQREAEFKGRELKSNELIDLFEKEFFVFEDNRSKAAYTLVNYNIAQSSDSKDEREATAVVNVNGEEKSLKGKGNGPISSFLDAVENNLGYKLDTQSYHEHSIGKGSKTKAATYILLQNQNGQKEWGIGIHEDVAQASILAILSCLNRFVERA</sequence>
<keyword evidence="13" id="KW-0100">Branched-chain amino acid biosynthesis</keyword>
<dbReference type="EC" id="2.3.3.13" evidence="7"/>
<dbReference type="PROSITE" id="PS00816">
    <property type="entry name" value="AIPM_HOMOCIT_SYNTH_2"/>
    <property type="match status" value="1"/>
</dbReference>
<evidence type="ECO:0000256" key="13">
    <source>
        <dbReference type="ARBA" id="ARBA00023304"/>
    </source>
</evidence>
<evidence type="ECO:0000256" key="2">
    <source>
        <dbReference type="ARBA" id="ARBA00001968"/>
    </source>
</evidence>
<evidence type="ECO:0000313" key="16">
    <source>
        <dbReference type="Proteomes" id="UP000761534"/>
    </source>
</evidence>
<dbReference type="PROSITE" id="PS50991">
    <property type="entry name" value="PYR_CT"/>
    <property type="match status" value="1"/>
</dbReference>
<evidence type="ECO:0000256" key="1">
    <source>
        <dbReference type="ARBA" id="ARBA00000064"/>
    </source>
</evidence>
<dbReference type="EMBL" id="SWFS01000101">
    <property type="protein sequence ID" value="KAA8916408.1"/>
    <property type="molecule type" value="Genomic_DNA"/>
</dbReference>
<keyword evidence="9" id="KW-0028">Amino-acid biosynthesis</keyword>
<dbReference type="InterPro" id="IPR054692">
    <property type="entry name" value="LeuA-like_post-cat"/>
</dbReference>
<evidence type="ECO:0000259" key="14">
    <source>
        <dbReference type="PROSITE" id="PS50991"/>
    </source>
</evidence>
<dbReference type="CDD" id="cd07942">
    <property type="entry name" value="DRE_TIM_LeuA"/>
    <property type="match status" value="1"/>
</dbReference>
<evidence type="ECO:0000256" key="12">
    <source>
        <dbReference type="ARBA" id="ARBA00023128"/>
    </source>
</evidence>
<gene>
    <name evidence="15" type="ORF">TRICI_001452</name>
</gene>
<evidence type="ECO:0000256" key="7">
    <source>
        <dbReference type="ARBA" id="ARBA00012973"/>
    </source>
</evidence>
<keyword evidence="10" id="KW-0808">Transferase</keyword>
<dbReference type="NCBIfam" id="NF002991">
    <property type="entry name" value="PRK03739.1"/>
    <property type="match status" value="1"/>
</dbReference>
<dbReference type="OrthoDB" id="418791at2759"/>
<keyword evidence="11" id="KW-0479">Metal-binding</keyword>
<evidence type="ECO:0000256" key="10">
    <source>
        <dbReference type="ARBA" id="ARBA00022679"/>
    </source>
</evidence>